<dbReference type="OrthoDB" id="7203955at2"/>
<dbReference type="EMBL" id="AWGB01000009">
    <property type="protein sequence ID" value="ESQ93213.1"/>
    <property type="molecule type" value="Genomic_DNA"/>
</dbReference>
<evidence type="ECO:0000256" key="1">
    <source>
        <dbReference type="ARBA" id="ARBA00022729"/>
    </source>
</evidence>
<evidence type="ECO:0000259" key="5">
    <source>
        <dbReference type="Pfam" id="PF04355"/>
    </source>
</evidence>
<dbReference type="PATRIC" id="fig|1121022.4.peg.1315"/>
<feature type="chain" id="PRO_5004725927" description="Outer membrane protein assembly factor BamE domain-containing protein" evidence="4">
    <location>
        <begin position="33"/>
        <end position="170"/>
    </location>
</feature>
<dbReference type="Pfam" id="PF04355">
    <property type="entry name" value="BamE"/>
    <property type="match status" value="1"/>
</dbReference>
<keyword evidence="2" id="KW-0472">Membrane</keyword>
<evidence type="ECO:0000313" key="6">
    <source>
        <dbReference type="EMBL" id="ESQ93213.1"/>
    </source>
</evidence>
<organism evidence="6 7">
    <name type="scientific">Asticcacaulis benevestitus DSM 16100 = ATCC BAA-896</name>
    <dbReference type="NCBI Taxonomy" id="1121022"/>
    <lineage>
        <taxon>Bacteria</taxon>
        <taxon>Pseudomonadati</taxon>
        <taxon>Pseudomonadota</taxon>
        <taxon>Alphaproteobacteria</taxon>
        <taxon>Caulobacterales</taxon>
        <taxon>Caulobacteraceae</taxon>
        <taxon>Asticcacaulis</taxon>
    </lineage>
</organism>
<evidence type="ECO:0000256" key="2">
    <source>
        <dbReference type="ARBA" id="ARBA00023136"/>
    </source>
</evidence>
<dbReference type="Gene3D" id="3.30.1450.10">
    <property type="match status" value="1"/>
</dbReference>
<comment type="caution">
    <text evidence="6">The sequence shown here is derived from an EMBL/GenBank/DDBJ whole genome shotgun (WGS) entry which is preliminary data.</text>
</comment>
<keyword evidence="1 4" id="KW-0732">Signal</keyword>
<proteinExistence type="predicted"/>
<feature type="signal peptide" evidence="4">
    <location>
        <begin position="1"/>
        <end position="32"/>
    </location>
</feature>
<evidence type="ECO:0000256" key="3">
    <source>
        <dbReference type="SAM" id="MobiDB-lite"/>
    </source>
</evidence>
<dbReference type="Proteomes" id="UP000017837">
    <property type="component" value="Unassembled WGS sequence"/>
</dbReference>
<evidence type="ECO:0000256" key="4">
    <source>
        <dbReference type="SAM" id="SignalP"/>
    </source>
</evidence>
<reference evidence="6 7" key="1">
    <citation type="journal article" date="2014" name="Nature">
        <title>Sequential evolution of bacterial morphology by co-option of a developmental regulator.</title>
        <authorList>
            <person name="Jiang C."/>
            <person name="Brown P.J."/>
            <person name="Ducret A."/>
            <person name="Brun Y.V."/>
        </authorList>
    </citation>
    <scope>NUCLEOTIDE SEQUENCE [LARGE SCALE GENOMIC DNA]</scope>
    <source>
        <strain evidence="6 7">DSM 16100</strain>
    </source>
</reference>
<dbReference type="STRING" id="1121022.GCA_000376105_00582"/>
<dbReference type="InterPro" id="IPR037873">
    <property type="entry name" value="BamE-like"/>
</dbReference>
<dbReference type="RefSeq" id="WP_018080252.1">
    <property type="nucleotide sequence ID" value="NZ_AQWM01000001.1"/>
</dbReference>
<name>V4RPR6_9CAUL</name>
<feature type="region of interest" description="Disordered" evidence="3">
    <location>
        <begin position="151"/>
        <end position="170"/>
    </location>
</feature>
<dbReference type="PROSITE" id="PS51257">
    <property type="entry name" value="PROKAR_LIPOPROTEIN"/>
    <property type="match status" value="1"/>
</dbReference>
<dbReference type="GO" id="GO:0019867">
    <property type="term" value="C:outer membrane"/>
    <property type="evidence" value="ECO:0007669"/>
    <property type="project" value="InterPro"/>
</dbReference>
<dbReference type="InterPro" id="IPR007450">
    <property type="entry name" value="BamE_dom"/>
</dbReference>
<evidence type="ECO:0000313" key="7">
    <source>
        <dbReference type="Proteomes" id="UP000017837"/>
    </source>
</evidence>
<feature type="domain" description="Outer membrane protein assembly factor BamE" evidence="5">
    <location>
        <begin position="50"/>
        <end position="109"/>
    </location>
</feature>
<accession>V4RPR6</accession>
<gene>
    <name evidence="6" type="ORF">ABENE_06590</name>
</gene>
<protein>
    <recommendedName>
        <fullName evidence="5">Outer membrane protein assembly factor BamE domain-containing protein</fullName>
    </recommendedName>
</protein>
<dbReference type="eggNOG" id="COG2913">
    <property type="taxonomic scope" value="Bacteria"/>
</dbReference>
<dbReference type="AlphaFoldDB" id="V4RPR6"/>
<keyword evidence="7" id="KW-1185">Reference proteome</keyword>
<sequence length="170" mass="18511">MRPLLPRKWLSVQTSLALVAATALSLTGTACAPTMTHHGYLSHDAKPSVDIKVGDTQATVLDKLGAPSQTSIYNPSEWYYIDQTSMKMTYKQSRVTARSVTVVNFDNATQTVAAVKTLALSDGRTLTPNPNKTPTRGRSLTALEQILGTVGHQRIDSSQDSNPGNRRRQE</sequence>